<name>A0A7K5LFW4_VIRAL</name>
<dbReference type="InterPro" id="IPR036063">
    <property type="entry name" value="Smr_dom_sf"/>
</dbReference>
<sequence length="1140" mass="128305">SFRKREAHSDVKEEECFASELEPLELAEDDKSSPGTSLTLESSCDPEHFQKEEKEMENNSVEHNFENSTVQDDLEVNLSDCIKKELSFEKKEEKGLKIEKKTETEIDEVDVIPAEETVNLHTGETEDHSDNNILNVQTAVEQSGEICMEPKSTQTSNTVEPSSLAFDTSGKPELLNFLGDWPMEQTMGQRVKRSRRLEKSLKSDKESETPSQQLSEIGKEQVDLPETCTVEKGHEEENPPYSCYSLSSDKVTPELQMLGHWPVSASLEQRQQRSRRMRKTDQSDEDRNTEGDTSMNALETVDVIHELPVNTEEQQDTRSLPMHQEEIVASETVSEEKTQESRRARKHHKLALTFTNSSLPHPREEDHLSKLDVAEEKQDANLYGQKSSHSQTESQDFALLWRLEKRMLFPETTKVLHGRLDGFKPKDIDNASDSQEKIPYRVTYDKSTFVEESELISIDESEELDTLCKLFESVSFEALKDLYERCNKDIDWATGLLLDSDEKLCKAVGTECFRVSETEPVVADLDFEAGPNRDENLKDGKQTPQVLGAGDIFEASEGKNSSVSIAERATETAVTSPDASDSFTSTSLDNSVELKNSVDSAPRTEMSNAAAEVIELSISGKQKGESESPLADVNKSSLPQLDAGLPHDLNTTSTNLKYELNNENDSNPSESNAENSKGTDLLLEMDHAPLVGPRNSKELEMDKEAHESSTEIGGKEEIETPSWAAAKAKRQSPMPTSHAAFSIDCLELTLPPELALQLKEIFGPVGIDAGSLTAEDCVVHIDLNLAKVIHEKWKESILKRQRRDESCKLSPEGMLLIQRIDPDDSEVLLSQNADSKIQKKKTSWAADSSNDTQTKTPATSDVFPFMDHWNAQIQKVSLRQIISEEIAMQERQDLNRVPSTARKDCAAKLKEKQLFEMFPTINQNFLMDVFRDNNYSLEQTEQFLNCVLEADPVKTVIAQENVQQNEIVSSYSAAKNREKKAKKSKEEDDPLGEMFQDFEYPQYDDLRAEAFCHQQKRQECLKKAGEAYRMGMKPVAAFYAHQGRLHEQKMKEANHAAAVQIFERVNTSLLPMNVLDLHGLHVDEAVNQLSRVLQEKSEEYQQTGGKPYLTVITGRGSHSQGGVARIRPAAIRYLTSHNFR</sequence>
<feature type="region of interest" description="Disordered" evidence="1">
    <location>
        <begin position="150"/>
        <end position="241"/>
    </location>
</feature>
<feature type="compositionally biased region" description="Polar residues" evidence="1">
    <location>
        <begin position="58"/>
        <end position="68"/>
    </location>
</feature>
<dbReference type="Pfam" id="PF08590">
    <property type="entry name" value="DUF1771"/>
    <property type="match status" value="1"/>
</dbReference>
<dbReference type="InterPro" id="IPR052772">
    <property type="entry name" value="Endo/PolyKinase_Domain-Protein"/>
</dbReference>
<feature type="compositionally biased region" description="Polar residues" evidence="1">
    <location>
        <begin position="33"/>
        <end position="42"/>
    </location>
</feature>
<dbReference type="PROSITE" id="PS50828">
    <property type="entry name" value="SMR"/>
    <property type="match status" value="1"/>
</dbReference>
<evidence type="ECO:0000313" key="3">
    <source>
        <dbReference type="EMBL" id="NWT17316.1"/>
    </source>
</evidence>
<feature type="region of interest" description="Disordered" evidence="1">
    <location>
        <begin position="262"/>
        <end position="293"/>
    </location>
</feature>
<dbReference type="EMBL" id="VZRF01011356">
    <property type="protein sequence ID" value="NWT17316.1"/>
    <property type="molecule type" value="Genomic_DNA"/>
</dbReference>
<dbReference type="Pfam" id="PF25126">
    <property type="entry name" value="DUF7818"/>
    <property type="match status" value="1"/>
</dbReference>
<dbReference type="Pfam" id="PF25124">
    <property type="entry name" value="DUF7816"/>
    <property type="match status" value="1"/>
</dbReference>
<comment type="caution">
    <text evidence="3">The sequence shown here is derived from an EMBL/GenBank/DDBJ whole genome shotgun (WGS) entry which is preliminary data.</text>
</comment>
<dbReference type="GO" id="GO:0005634">
    <property type="term" value="C:nucleus"/>
    <property type="evidence" value="ECO:0007669"/>
    <property type="project" value="TreeGrafter"/>
</dbReference>
<feature type="region of interest" description="Disordered" evidence="1">
    <location>
        <begin position="329"/>
        <end position="366"/>
    </location>
</feature>
<dbReference type="AlphaFoldDB" id="A0A7K5LFW4"/>
<dbReference type="InterPro" id="IPR056718">
    <property type="entry name" value="DUF7816"/>
</dbReference>
<feature type="region of interest" description="Disordered" evidence="1">
    <location>
        <begin position="529"/>
        <end position="606"/>
    </location>
</feature>
<feature type="region of interest" description="Disordered" evidence="1">
    <location>
        <begin position="839"/>
        <end position="859"/>
    </location>
</feature>
<feature type="compositionally biased region" description="Basic and acidic residues" evidence="1">
    <location>
        <begin position="197"/>
        <end position="208"/>
    </location>
</feature>
<organism evidence="3 4">
    <name type="scientific">Vireo altiloquus</name>
    <name type="common">Black-whiskered vireo</name>
    <name type="synonym">Muscicapa altiloqua</name>
    <dbReference type="NCBI Taxonomy" id="34956"/>
    <lineage>
        <taxon>Eukaryota</taxon>
        <taxon>Metazoa</taxon>
        <taxon>Chordata</taxon>
        <taxon>Craniata</taxon>
        <taxon>Vertebrata</taxon>
        <taxon>Euteleostomi</taxon>
        <taxon>Archelosauria</taxon>
        <taxon>Archosauria</taxon>
        <taxon>Dinosauria</taxon>
        <taxon>Saurischia</taxon>
        <taxon>Theropoda</taxon>
        <taxon>Coelurosauria</taxon>
        <taxon>Aves</taxon>
        <taxon>Neognathae</taxon>
        <taxon>Neoaves</taxon>
        <taxon>Telluraves</taxon>
        <taxon>Australaves</taxon>
        <taxon>Passeriformes</taxon>
        <taxon>Corvoidea</taxon>
        <taxon>Vireonidae</taxon>
        <taxon>Vireoninae</taxon>
        <taxon>Vireo</taxon>
    </lineage>
</organism>
<evidence type="ECO:0000259" key="2">
    <source>
        <dbReference type="PROSITE" id="PS50828"/>
    </source>
</evidence>
<dbReference type="InterPro" id="IPR002625">
    <property type="entry name" value="Smr_dom"/>
</dbReference>
<accession>A0A7K5LFW4</accession>
<feature type="compositionally biased region" description="Acidic residues" evidence="1">
    <location>
        <begin position="16"/>
        <end position="28"/>
    </location>
</feature>
<feature type="compositionally biased region" description="Polar residues" evidence="1">
    <location>
        <begin position="845"/>
        <end position="859"/>
    </location>
</feature>
<dbReference type="InterPro" id="IPR056719">
    <property type="entry name" value="DUF7817"/>
</dbReference>
<dbReference type="PANTHER" id="PTHR46535:SF1">
    <property type="entry name" value="NEDD4-BINDING PROTEIN 2"/>
    <property type="match status" value="1"/>
</dbReference>
<feature type="domain" description="Smr" evidence="2">
    <location>
        <begin position="1075"/>
        <end position="1140"/>
    </location>
</feature>
<feature type="compositionally biased region" description="Polar residues" evidence="1">
    <location>
        <begin position="151"/>
        <end position="161"/>
    </location>
</feature>
<reference evidence="3 4" key="1">
    <citation type="submission" date="2019-09" db="EMBL/GenBank/DDBJ databases">
        <title>Bird 10,000 Genomes (B10K) Project - Family phase.</title>
        <authorList>
            <person name="Zhang G."/>
        </authorList>
    </citation>
    <scope>NUCLEOTIDE SEQUENCE [LARGE SCALE GENOMIC DNA]</scope>
    <source>
        <strain evidence="3">B10K-DU-001-22</strain>
        <tissue evidence="3">Muscle</tissue>
    </source>
</reference>
<dbReference type="Pfam" id="PF01713">
    <property type="entry name" value="Smr"/>
    <property type="match status" value="1"/>
</dbReference>
<evidence type="ECO:0000256" key="1">
    <source>
        <dbReference type="SAM" id="MobiDB-lite"/>
    </source>
</evidence>
<feature type="compositionally biased region" description="Basic and acidic residues" evidence="1">
    <location>
        <begin position="45"/>
        <end position="57"/>
    </location>
</feature>
<dbReference type="Gene3D" id="3.30.1370.110">
    <property type="match status" value="1"/>
</dbReference>
<keyword evidence="4" id="KW-1185">Reference proteome</keyword>
<proteinExistence type="predicted"/>
<dbReference type="GO" id="GO:0004519">
    <property type="term" value="F:endonuclease activity"/>
    <property type="evidence" value="ECO:0007669"/>
    <property type="project" value="TreeGrafter"/>
</dbReference>
<dbReference type="Proteomes" id="UP000589495">
    <property type="component" value="Unassembled WGS sequence"/>
</dbReference>
<feature type="region of interest" description="Disordered" evidence="1">
    <location>
        <begin position="1"/>
        <end position="68"/>
    </location>
</feature>
<dbReference type="SMART" id="SM01162">
    <property type="entry name" value="DUF1771"/>
    <property type="match status" value="1"/>
</dbReference>
<dbReference type="PANTHER" id="PTHR46535">
    <property type="entry name" value="NEDD4-BINDING PROTEIN 2"/>
    <property type="match status" value="1"/>
</dbReference>
<feature type="region of interest" description="Disordered" evidence="1">
    <location>
        <begin position="620"/>
        <end position="652"/>
    </location>
</feature>
<dbReference type="SUPFAM" id="SSF160443">
    <property type="entry name" value="SMR domain-like"/>
    <property type="match status" value="1"/>
</dbReference>
<feature type="compositionally biased region" description="Polar residues" evidence="1">
    <location>
        <begin position="572"/>
        <end position="599"/>
    </location>
</feature>
<feature type="non-terminal residue" evidence="3">
    <location>
        <position position="1140"/>
    </location>
</feature>
<feature type="non-terminal residue" evidence="3">
    <location>
        <position position="1"/>
    </location>
</feature>
<gene>
    <name evidence="3" type="primary">N4bp2</name>
    <name evidence="3" type="ORF">VIRALT_R13189</name>
</gene>
<feature type="compositionally biased region" description="Basic and acidic residues" evidence="1">
    <location>
        <begin position="531"/>
        <end position="541"/>
    </location>
</feature>
<protein>
    <submittedName>
        <fullName evidence="3">N4BP2 protein</fullName>
    </submittedName>
</protein>
<dbReference type="InterPro" id="IPR013899">
    <property type="entry name" value="DUF1771"/>
</dbReference>
<dbReference type="InterPro" id="IPR056720">
    <property type="entry name" value="DUF7818"/>
</dbReference>
<feature type="compositionally biased region" description="Basic and acidic residues" evidence="1">
    <location>
        <begin position="279"/>
        <end position="290"/>
    </location>
</feature>
<evidence type="ECO:0000313" key="4">
    <source>
        <dbReference type="Proteomes" id="UP000589495"/>
    </source>
</evidence>
<dbReference type="Pfam" id="PF25125">
    <property type="entry name" value="DUF7817"/>
    <property type="match status" value="1"/>
</dbReference>